<dbReference type="EMBL" id="FNAN01000012">
    <property type="protein sequence ID" value="SDF77694.1"/>
    <property type="molecule type" value="Genomic_DNA"/>
</dbReference>
<keyword evidence="1" id="KW-0812">Transmembrane</keyword>
<name>A0A1G7NUJ2_9BACT</name>
<dbReference type="Gene3D" id="2.60.120.1440">
    <property type="match status" value="1"/>
</dbReference>
<dbReference type="Proteomes" id="UP000198748">
    <property type="component" value="Unassembled WGS sequence"/>
</dbReference>
<feature type="transmembrane region" description="Helical" evidence="1">
    <location>
        <begin position="99"/>
        <end position="121"/>
    </location>
</feature>
<dbReference type="Pfam" id="PF16344">
    <property type="entry name" value="FecR_C"/>
    <property type="match status" value="1"/>
</dbReference>
<dbReference type="AlphaFoldDB" id="A0A1G7NUJ2"/>
<evidence type="ECO:0000313" key="5">
    <source>
        <dbReference type="Proteomes" id="UP000198748"/>
    </source>
</evidence>
<dbReference type="PANTHER" id="PTHR30273:SF2">
    <property type="entry name" value="PROTEIN FECR"/>
    <property type="match status" value="1"/>
</dbReference>
<dbReference type="GO" id="GO:0016989">
    <property type="term" value="F:sigma factor antagonist activity"/>
    <property type="evidence" value="ECO:0007669"/>
    <property type="project" value="TreeGrafter"/>
</dbReference>
<dbReference type="PIRSF" id="PIRSF018266">
    <property type="entry name" value="FecR"/>
    <property type="match status" value="1"/>
</dbReference>
<proteinExistence type="predicted"/>
<dbReference type="InterPro" id="IPR012373">
    <property type="entry name" value="Ferrdict_sens_TM"/>
</dbReference>
<dbReference type="Gene3D" id="3.55.50.30">
    <property type="match status" value="1"/>
</dbReference>
<gene>
    <name evidence="4" type="ORF">SAMN04487996_112167</name>
</gene>
<reference evidence="5" key="1">
    <citation type="submission" date="2016-10" db="EMBL/GenBank/DDBJ databases">
        <authorList>
            <person name="Varghese N."/>
            <person name="Submissions S."/>
        </authorList>
    </citation>
    <scope>NUCLEOTIDE SEQUENCE [LARGE SCALE GENOMIC DNA]</scope>
    <source>
        <strain evidence="5">DSM 25329</strain>
    </source>
</reference>
<accession>A0A1G7NUJ2</accession>
<dbReference type="InterPro" id="IPR032508">
    <property type="entry name" value="FecR_C"/>
</dbReference>
<evidence type="ECO:0000259" key="3">
    <source>
        <dbReference type="Pfam" id="PF16344"/>
    </source>
</evidence>
<keyword evidence="5" id="KW-1185">Reference proteome</keyword>
<dbReference type="Pfam" id="PF04773">
    <property type="entry name" value="FecR"/>
    <property type="match status" value="1"/>
</dbReference>
<dbReference type="PANTHER" id="PTHR30273">
    <property type="entry name" value="PERIPLASMIC SIGNAL SENSOR AND SIGMA FACTOR ACTIVATOR FECR-RELATED"/>
    <property type="match status" value="1"/>
</dbReference>
<evidence type="ECO:0000256" key="1">
    <source>
        <dbReference type="SAM" id="Phobius"/>
    </source>
</evidence>
<evidence type="ECO:0000313" key="4">
    <source>
        <dbReference type="EMBL" id="SDF77694.1"/>
    </source>
</evidence>
<feature type="domain" description="FecR protein" evidence="2">
    <location>
        <begin position="131"/>
        <end position="223"/>
    </location>
</feature>
<keyword evidence="1" id="KW-1133">Transmembrane helix</keyword>
<dbReference type="InterPro" id="IPR006860">
    <property type="entry name" value="FecR"/>
</dbReference>
<keyword evidence="1" id="KW-0472">Membrane</keyword>
<sequence length="341" mass="38366">MAVTAPECYSIKSEEAYRRMDKDRLQYLLEQDKNGQNSPEEAAELEAWYLSAESRPAFTESLSADGLSALEGKIFARIEAAQPVPQEWNVPSVNRSGWFNWRGIAAAVLLLVVAGIGMYMFQRQNGRIVERTAFGETRVLTLPDGSEVTLNGNSVLSYDREWPELREVKLEGEGYFKVVHTKDHRKFRVRTGDDFSLDVLGTQFNISKRESGTRIVLDEGKVRCNLGDSERDTLVLKPGEMIRFTKKPTDYQRERVETGRYSAWKEHKLVFKNTSLREVAAILQDTYGLETEAGNPELLDRQISGSVPTDNVELLLEGIAEASAVTISRDGNQIVIAPRAE</sequence>
<dbReference type="OrthoDB" id="1523489at2"/>
<feature type="domain" description="Protein FecR C-terminal" evidence="3">
    <location>
        <begin position="268"/>
        <end position="336"/>
    </location>
</feature>
<dbReference type="STRING" id="659014.SAMN04487996_112167"/>
<organism evidence="4 5">
    <name type="scientific">Dyadobacter soli</name>
    <dbReference type="NCBI Taxonomy" id="659014"/>
    <lineage>
        <taxon>Bacteria</taxon>
        <taxon>Pseudomonadati</taxon>
        <taxon>Bacteroidota</taxon>
        <taxon>Cytophagia</taxon>
        <taxon>Cytophagales</taxon>
        <taxon>Spirosomataceae</taxon>
        <taxon>Dyadobacter</taxon>
    </lineage>
</organism>
<protein>
    <submittedName>
        <fullName evidence="4">FecR family protein</fullName>
    </submittedName>
</protein>
<evidence type="ECO:0000259" key="2">
    <source>
        <dbReference type="Pfam" id="PF04773"/>
    </source>
</evidence>